<dbReference type="EC" id="2.7.1.180" evidence="1 10"/>
<keyword evidence="5 10" id="KW-0479">Metal-binding</keyword>
<dbReference type="PANTHER" id="PTHR30040:SF2">
    <property type="entry name" value="FAD:PROTEIN FMN TRANSFERASE"/>
    <property type="match status" value="1"/>
</dbReference>
<comment type="catalytic activity">
    <reaction evidence="9 10">
        <text>L-threonyl-[protein] + FAD = FMN-L-threonyl-[protein] + AMP + H(+)</text>
        <dbReference type="Rhea" id="RHEA:36847"/>
        <dbReference type="Rhea" id="RHEA-COMP:11060"/>
        <dbReference type="Rhea" id="RHEA-COMP:11061"/>
        <dbReference type="ChEBI" id="CHEBI:15378"/>
        <dbReference type="ChEBI" id="CHEBI:30013"/>
        <dbReference type="ChEBI" id="CHEBI:57692"/>
        <dbReference type="ChEBI" id="CHEBI:74257"/>
        <dbReference type="ChEBI" id="CHEBI:456215"/>
        <dbReference type="EC" id="2.7.1.180"/>
    </reaction>
</comment>
<protein>
    <recommendedName>
        <fullName evidence="2 10">FAD:protein FMN transferase</fullName>
        <ecNumber evidence="1 10">2.7.1.180</ecNumber>
    </recommendedName>
    <alternativeName>
        <fullName evidence="8 10">Flavin transferase</fullName>
    </alternativeName>
</protein>
<accession>A0A512AIC1</accession>
<evidence type="ECO:0000256" key="6">
    <source>
        <dbReference type="ARBA" id="ARBA00022827"/>
    </source>
</evidence>
<dbReference type="Gene3D" id="3.10.520.10">
    <property type="entry name" value="ApbE-like domains"/>
    <property type="match status" value="1"/>
</dbReference>
<sequence length="292" mass="31379">MAKTVKPAGVHKHRFTAMGTPCEVQVETRDSRLAAELGRIGEAEARRIEEKYTRYKPTGVVWAINNAGGKPVELDEEAAGLIDYAAQVHALSEGRFDVSSGVLRGAWTFDGSDRVPEPEQIAALMPFVGWNKVSWERPRLTLPLGMELDLGGICKEYAVDRAAMAIMAASECPALINFGGDLRTTRGKSGGPWAVAIEALDPAKSAGGLLQIGEGAIATSGDAKRFLLKAGKRYSHILDPRTGWPVENPPRSVTVAARTCVQAGTLSTLAMLLGPEAEVFLKAEKAEAWVLW</sequence>
<evidence type="ECO:0000256" key="9">
    <source>
        <dbReference type="ARBA" id="ARBA00048540"/>
    </source>
</evidence>
<dbReference type="Pfam" id="PF02424">
    <property type="entry name" value="ApbE"/>
    <property type="match status" value="1"/>
</dbReference>
<evidence type="ECO:0000313" key="12">
    <source>
        <dbReference type="EMBL" id="GEN99426.1"/>
    </source>
</evidence>
<evidence type="ECO:0000256" key="3">
    <source>
        <dbReference type="ARBA" id="ARBA00022630"/>
    </source>
</evidence>
<keyword evidence="13" id="KW-1185">Reference proteome</keyword>
<dbReference type="AlphaFoldDB" id="A0A512AIC1"/>
<dbReference type="EMBL" id="BJYR01000009">
    <property type="protein sequence ID" value="GEN99426.1"/>
    <property type="molecule type" value="Genomic_DNA"/>
</dbReference>
<evidence type="ECO:0000256" key="10">
    <source>
        <dbReference type="PIRNR" id="PIRNR006268"/>
    </source>
</evidence>
<dbReference type="GO" id="GO:0046872">
    <property type="term" value="F:metal ion binding"/>
    <property type="evidence" value="ECO:0007669"/>
    <property type="project" value="UniProtKB-UniRule"/>
</dbReference>
<evidence type="ECO:0000256" key="1">
    <source>
        <dbReference type="ARBA" id="ARBA00011955"/>
    </source>
</evidence>
<dbReference type="PANTHER" id="PTHR30040">
    <property type="entry name" value="THIAMINE BIOSYNTHESIS LIPOPROTEIN APBE"/>
    <property type="match status" value="1"/>
</dbReference>
<dbReference type="Proteomes" id="UP000321464">
    <property type="component" value="Unassembled WGS sequence"/>
</dbReference>
<dbReference type="SUPFAM" id="SSF143631">
    <property type="entry name" value="ApbE-like"/>
    <property type="match status" value="1"/>
</dbReference>
<gene>
    <name evidence="12" type="ORF">NSE01_12590</name>
</gene>
<dbReference type="RefSeq" id="WP_147158788.1">
    <property type="nucleotide sequence ID" value="NZ_BJYR01000009.1"/>
</dbReference>
<name>A0A512AIC1_9SPHN</name>
<comment type="cofactor">
    <cofactor evidence="11">
        <name>Mg(2+)</name>
        <dbReference type="ChEBI" id="CHEBI:18420"/>
    </cofactor>
    <cofactor evidence="11">
        <name>Mn(2+)</name>
        <dbReference type="ChEBI" id="CHEBI:29035"/>
    </cofactor>
    <text evidence="11">Magnesium. Can also use manganese.</text>
</comment>
<dbReference type="InterPro" id="IPR024932">
    <property type="entry name" value="ApbE"/>
</dbReference>
<keyword evidence="7 10" id="KW-0460">Magnesium</keyword>
<proteinExistence type="inferred from homology"/>
<reference evidence="12 13" key="1">
    <citation type="submission" date="2019-07" db="EMBL/GenBank/DDBJ databases">
        <title>Whole genome shotgun sequence of Novosphingobium sediminis NBRC 106119.</title>
        <authorList>
            <person name="Hosoyama A."/>
            <person name="Uohara A."/>
            <person name="Ohji S."/>
            <person name="Ichikawa N."/>
        </authorList>
    </citation>
    <scope>NUCLEOTIDE SEQUENCE [LARGE SCALE GENOMIC DNA]</scope>
    <source>
        <strain evidence="12 13">NBRC 106119</strain>
    </source>
</reference>
<dbReference type="OrthoDB" id="9778595at2"/>
<evidence type="ECO:0000256" key="5">
    <source>
        <dbReference type="ARBA" id="ARBA00022723"/>
    </source>
</evidence>
<keyword evidence="3 10" id="KW-0285">Flavoprotein</keyword>
<evidence type="ECO:0000256" key="11">
    <source>
        <dbReference type="PIRSR" id="PIRSR006268-2"/>
    </source>
</evidence>
<organism evidence="12 13">
    <name type="scientific">Novosphingobium sediminis</name>
    <dbReference type="NCBI Taxonomy" id="707214"/>
    <lineage>
        <taxon>Bacteria</taxon>
        <taxon>Pseudomonadati</taxon>
        <taxon>Pseudomonadota</taxon>
        <taxon>Alphaproteobacteria</taxon>
        <taxon>Sphingomonadales</taxon>
        <taxon>Sphingomonadaceae</taxon>
        <taxon>Novosphingobium</taxon>
    </lineage>
</organism>
<keyword evidence="6 10" id="KW-0274">FAD</keyword>
<dbReference type="GO" id="GO:0016740">
    <property type="term" value="F:transferase activity"/>
    <property type="evidence" value="ECO:0007669"/>
    <property type="project" value="UniProtKB-UniRule"/>
</dbReference>
<comment type="similarity">
    <text evidence="10">Belongs to the ApbE family.</text>
</comment>
<evidence type="ECO:0000256" key="4">
    <source>
        <dbReference type="ARBA" id="ARBA00022679"/>
    </source>
</evidence>
<comment type="caution">
    <text evidence="12">The sequence shown here is derived from an EMBL/GenBank/DDBJ whole genome shotgun (WGS) entry which is preliminary data.</text>
</comment>
<dbReference type="PIRSF" id="PIRSF006268">
    <property type="entry name" value="ApbE"/>
    <property type="match status" value="1"/>
</dbReference>
<keyword evidence="4 10" id="KW-0808">Transferase</keyword>
<evidence type="ECO:0000256" key="2">
    <source>
        <dbReference type="ARBA" id="ARBA00016337"/>
    </source>
</evidence>
<evidence type="ECO:0000256" key="8">
    <source>
        <dbReference type="ARBA" id="ARBA00031306"/>
    </source>
</evidence>
<feature type="binding site" evidence="11">
    <location>
        <position position="152"/>
    </location>
    <ligand>
        <name>Mg(2+)</name>
        <dbReference type="ChEBI" id="CHEBI:18420"/>
    </ligand>
</feature>
<feature type="binding site" evidence="11">
    <location>
        <position position="268"/>
    </location>
    <ligand>
        <name>Mg(2+)</name>
        <dbReference type="ChEBI" id="CHEBI:18420"/>
    </ligand>
</feature>
<evidence type="ECO:0000313" key="13">
    <source>
        <dbReference type="Proteomes" id="UP000321464"/>
    </source>
</evidence>
<dbReference type="InterPro" id="IPR003374">
    <property type="entry name" value="ApbE-like_sf"/>
</dbReference>
<evidence type="ECO:0000256" key="7">
    <source>
        <dbReference type="ARBA" id="ARBA00022842"/>
    </source>
</evidence>